<dbReference type="Proteomes" id="UP000198804">
    <property type="component" value="Unassembled WGS sequence"/>
</dbReference>
<dbReference type="AlphaFoldDB" id="A0A1I4AEN9"/>
<keyword evidence="11 18" id="KW-0812">Transmembrane</keyword>
<evidence type="ECO:0000256" key="12">
    <source>
        <dbReference type="ARBA" id="ARBA00022695"/>
    </source>
</evidence>
<dbReference type="PANTHER" id="PTHR46382:SF1">
    <property type="entry name" value="PHOSPHATIDATE CYTIDYLYLTRANSFERASE"/>
    <property type="match status" value="1"/>
</dbReference>
<feature type="transmembrane region" description="Helical" evidence="19">
    <location>
        <begin position="265"/>
        <end position="283"/>
    </location>
</feature>
<keyword evidence="15 19" id="KW-0472">Membrane</keyword>
<feature type="transmembrane region" description="Helical" evidence="19">
    <location>
        <begin position="68"/>
        <end position="87"/>
    </location>
</feature>
<comment type="pathway">
    <text evidence="4">Lipid metabolism.</text>
</comment>
<feature type="transmembrane region" description="Helical" evidence="19">
    <location>
        <begin position="93"/>
        <end position="111"/>
    </location>
</feature>
<sequence length="284" mass="28904">MAESPPVRAARSPFATREFRLRTVSALVLGTAVIGTLLIGGWAFALVWLIAGTVGAAEWLAMTRSEPLLPLLGVTGATLAGLAAAALLGAPALTFLLILIAGCVGLVVLGRGITRRKAVCGLLGGAVVALVPTLLRIDPAIGLVGPAWMFAVVWSTDILAYITGRLVGGPKLMPRVSPNKTWSGAIGGLTAGIVAGTVTAAIARGHGWDALPAISLPVVALFSGIASVLSQGGDLVESSLKRRYGVKDSGRSIPGHGGVMDRLDGFFAVALLAGLCFAVMRLTA</sequence>
<dbReference type="GO" id="GO:0005886">
    <property type="term" value="C:plasma membrane"/>
    <property type="evidence" value="ECO:0007669"/>
    <property type="project" value="UniProtKB-SubCell"/>
</dbReference>
<feature type="transmembrane region" description="Helical" evidence="19">
    <location>
        <begin position="118"/>
        <end position="135"/>
    </location>
</feature>
<evidence type="ECO:0000256" key="14">
    <source>
        <dbReference type="ARBA" id="ARBA00023098"/>
    </source>
</evidence>
<evidence type="ECO:0000256" key="16">
    <source>
        <dbReference type="ARBA" id="ARBA00023209"/>
    </source>
</evidence>
<evidence type="ECO:0000256" key="4">
    <source>
        <dbReference type="ARBA" id="ARBA00005189"/>
    </source>
</evidence>
<organism evidence="20 21">
    <name type="scientific">Methylorubrum salsuginis</name>
    <dbReference type="NCBI Taxonomy" id="414703"/>
    <lineage>
        <taxon>Bacteria</taxon>
        <taxon>Pseudomonadati</taxon>
        <taxon>Pseudomonadota</taxon>
        <taxon>Alphaproteobacteria</taxon>
        <taxon>Hyphomicrobiales</taxon>
        <taxon>Methylobacteriaceae</taxon>
        <taxon>Methylorubrum</taxon>
    </lineage>
</organism>
<evidence type="ECO:0000256" key="11">
    <source>
        <dbReference type="ARBA" id="ARBA00022692"/>
    </source>
</evidence>
<evidence type="ECO:0000313" key="20">
    <source>
        <dbReference type="EMBL" id="SFK54537.1"/>
    </source>
</evidence>
<proteinExistence type="inferred from homology"/>
<dbReference type="PROSITE" id="PS01315">
    <property type="entry name" value="CDS"/>
    <property type="match status" value="1"/>
</dbReference>
<dbReference type="EMBL" id="FOSV01000002">
    <property type="protein sequence ID" value="SFK54537.1"/>
    <property type="molecule type" value="Genomic_DNA"/>
</dbReference>
<comment type="catalytic activity">
    <reaction evidence="1 18">
        <text>a 1,2-diacyl-sn-glycero-3-phosphate + CTP + H(+) = a CDP-1,2-diacyl-sn-glycerol + diphosphate</text>
        <dbReference type="Rhea" id="RHEA:16229"/>
        <dbReference type="ChEBI" id="CHEBI:15378"/>
        <dbReference type="ChEBI" id="CHEBI:33019"/>
        <dbReference type="ChEBI" id="CHEBI:37563"/>
        <dbReference type="ChEBI" id="CHEBI:58332"/>
        <dbReference type="ChEBI" id="CHEBI:58608"/>
        <dbReference type="EC" id="2.7.7.41"/>
    </reaction>
</comment>
<comment type="subcellular location">
    <subcellularLocation>
        <location evidence="2">Cell membrane</location>
        <topology evidence="2">Multi-pass membrane protein</topology>
    </subcellularLocation>
</comment>
<dbReference type="RefSeq" id="WP_091942391.1">
    <property type="nucleotide sequence ID" value="NZ_FOSV01000002.1"/>
</dbReference>
<evidence type="ECO:0000256" key="8">
    <source>
        <dbReference type="ARBA" id="ARBA00022475"/>
    </source>
</evidence>
<evidence type="ECO:0000256" key="2">
    <source>
        <dbReference type="ARBA" id="ARBA00004651"/>
    </source>
</evidence>
<evidence type="ECO:0000256" key="13">
    <source>
        <dbReference type="ARBA" id="ARBA00022989"/>
    </source>
</evidence>
<keyword evidence="9" id="KW-0444">Lipid biosynthesis</keyword>
<keyword evidence="21" id="KW-1185">Reference proteome</keyword>
<comment type="pathway">
    <text evidence="3 18">Phospholipid metabolism; CDP-diacylglycerol biosynthesis; CDP-diacylglycerol from sn-glycerol 3-phosphate: step 3/3.</text>
</comment>
<evidence type="ECO:0000256" key="1">
    <source>
        <dbReference type="ARBA" id="ARBA00001698"/>
    </source>
</evidence>
<dbReference type="Pfam" id="PF01148">
    <property type="entry name" value="CTP_transf_1"/>
    <property type="match status" value="1"/>
</dbReference>
<dbReference type="GO" id="GO:0004605">
    <property type="term" value="F:phosphatidate cytidylyltransferase activity"/>
    <property type="evidence" value="ECO:0007669"/>
    <property type="project" value="UniProtKB-EC"/>
</dbReference>
<evidence type="ECO:0000256" key="6">
    <source>
        <dbReference type="ARBA" id="ARBA00012487"/>
    </source>
</evidence>
<dbReference type="OrthoDB" id="9799199at2"/>
<evidence type="ECO:0000256" key="19">
    <source>
        <dbReference type="SAM" id="Phobius"/>
    </source>
</evidence>
<gene>
    <name evidence="20" type="ORF">SAMN04488125_102357</name>
</gene>
<reference evidence="21" key="1">
    <citation type="submission" date="2016-10" db="EMBL/GenBank/DDBJ databases">
        <authorList>
            <person name="Varghese N."/>
            <person name="Submissions S."/>
        </authorList>
    </citation>
    <scope>NUCLEOTIDE SEQUENCE [LARGE SCALE GENOMIC DNA]</scope>
    <source>
        <strain evidence="21">CGMCC 1.6474</strain>
    </source>
</reference>
<keyword evidence="17" id="KW-1208">Phospholipid metabolism</keyword>
<evidence type="ECO:0000256" key="7">
    <source>
        <dbReference type="ARBA" id="ARBA00019373"/>
    </source>
</evidence>
<dbReference type="InterPro" id="IPR000374">
    <property type="entry name" value="PC_trans"/>
</dbReference>
<evidence type="ECO:0000256" key="18">
    <source>
        <dbReference type="RuleBase" id="RU003938"/>
    </source>
</evidence>
<evidence type="ECO:0000256" key="17">
    <source>
        <dbReference type="ARBA" id="ARBA00023264"/>
    </source>
</evidence>
<evidence type="ECO:0000256" key="9">
    <source>
        <dbReference type="ARBA" id="ARBA00022516"/>
    </source>
</evidence>
<name>A0A1I4AEN9_9HYPH</name>
<accession>A0A1I4AEN9</accession>
<dbReference type="STRING" id="414703.SAMN04488125_102357"/>
<dbReference type="GO" id="GO:0016024">
    <property type="term" value="P:CDP-diacylglycerol biosynthetic process"/>
    <property type="evidence" value="ECO:0007669"/>
    <property type="project" value="UniProtKB-UniPathway"/>
</dbReference>
<evidence type="ECO:0000256" key="15">
    <source>
        <dbReference type="ARBA" id="ARBA00023136"/>
    </source>
</evidence>
<keyword evidence="8" id="KW-1003">Cell membrane</keyword>
<comment type="similarity">
    <text evidence="5 18">Belongs to the CDS family.</text>
</comment>
<feature type="transmembrane region" description="Helical" evidence="19">
    <location>
        <begin position="141"/>
        <end position="162"/>
    </location>
</feature>
<keyword evidence="13 19" id="KW-1133">Transmembrane helix</keyword>
<dbReference type="PANTHER" id="PTHR46382">
    <property type="entry name" value="PHOSPHATIDATE CYTIDYLYLTRANSFERASE"/>
    <property type="match status" value="1"/>
</dbReference>
<dbReference type="EC" id="2.7.7.41" evidence="6 18"/>
<protein>
    <recommendedName>
        <fullName evidence="7 18">Phosphatidate cytidylyltransferase</fullName>
        <ecNumber evidence="6 18">2.7.7.41</ecNumber>
    </recommendedName>
</protein>
<keyword evidence="12 18" id="KW-0548">Nucleotidyltransferase</keyword>
<evidence type="ECO:0000256" key="5">
    <source>
        <dbReference type="ARBA" id="ARBA00010185"/>
    </source>
</evidence>
<feature type="transmembrane region" description="Helical" evidence="19">
    <location>
        <begin position="45"/>
        <end position="61"/>
    </location>
</feature>
<evidence type="ECO:0000256" key="3">
    <source>
        <dbReference type="ARBA" id="ARBA00005119"/>
    </source>
</evidence>
<evidence type="ECO:0000256" key="10">
    <source>
        <dbReference type="ARBA" id="ARBA00022679"/>
    </source>
</evidence>
<keyword evidence="14" id="KW-0443">Lipid metabolism</keyword>
<feature type="transmembrane region" description="Helical" evidence="19">
    <location>
        <begin position="182"/>
        <end position="202"/>
    </location>
</feature>
<keyword evidence="16" id="KW-0594">Phospholipid biosynthesis</keyword>
<feature type="transmembrane region" description="Helical" evidence="19">
    <location>
        <begin position="21"/>
        <end position="39"/>
    </location>
</feature>
<keyword evidence="10 18" id="KW-0808">Transferase</keyword>
<evidence type="ECO:0000313" key="21">
    <source>
        <dbReference type="Proteomes" id="UP000198804"/>
    </source>
</evidence>
<dbReference type="UniPathway" id="UPA00557">
    <property type="reaction ID" value="UER00614"/>
</dbReference>